<evidence type="ECO:0000313" key="2">
    <source>
        <dbReference type="EMBL" id="MXO69558.1"/>
    </source>
</evidence>
<evidence type="ECO:0000313" key="3">
    <source>
        <dbReference type="Proteomes" id="UP000444401"/>
    </source>
</evidence>
<evidence type="ECO:0000259" key="1">
    <source>
        <dbReference type="SMART" id="SM00894"/>
    </source>
</evidence>
<dbReference type="SMART" id="SM00894">
    <property type="entry name" value="Excalibur"/>
    <property type="match status" value="1"/>
</dbReference>
<gene>
    <name evidence="2" type="ORF">GRI72_12080</name>
</gene>
<feature type="domain" description="Excalibur calcium-binding" evidence="1">
    <location>
        <begin position="65"/>
        <end position="101"/>
    </location>
</feature>
<dbReference type="RefSeq" id="WP_160734164.1">
    <property type="nucleotide sequence ID" value="NZ_WTYO01000005.1"/>
</dbReference>
<dbReference type="Proteomes" id="UP000444401">
    <property type="component" value="Unassembled WGS sequence"/>
</dbReference>
<name>A0ABW9UYL6_9SPHN</name>
<dbReference type="Pfam" id="PF05901">
    <property type="entry name" value="Excalibur"/>
    <property type="match status" value="1"/>
</dbReference>
<dbReference type="InterPro" id="IPR008613">
    <property type="entry name" value="Excalibur_Ca-bd_domain"/>
</dbReference>
<protein>
    <recommendedName>
        <fullName evidence="1">Excalibur calcium-binding domain-containing protein</fullName>
    </recommendedName>
</protein>
<proteinExistence type="predicted"/>
<dbReference type="EMBL" id="WTYO01000005">
    <property type="protein sequence ID" value="MXO69558.1"/>
    <property type="molecule type" value="Genomic_DNA"/>
</dbReference>
<reference evidence="2 3" key="1">
    <citation type="submission" date="2019-12" db="EMBL/GenBank/DDBJ databases">
        <title>Genomic-based taxomic classification of the family Erythrobacteraceae.</title>
        <authorList>
            <person name="Xu L."/>
        </authorList>
    </citation>
    <scope>NUCLEOTIDE SEQUENCE [LARGE SCALE GENOMIC DNA]</scope>
    <source>
        <strain evidence="2 3">H32</strain>
    </source>
</reference>
<organism evidence="2 3">
    <name type="scientific">Pelagerythrobacter marinus</name>
    <dbReference type="NCBI Taxonomy" id="538382"/>
    <lineage>
        <taxon>Bacteria</taxon>
        <taxon>Pseudomonadati</taxon>
        <taxon>Pseudomonadota</taxon>
        <taxon>Alphaproteobacteria</taxon>
        <taxon>Sphingomonadales</taxon>
        <taxon>Erythrobacteraceae</taxon>
        <taxon>Pelagerythrobacter</taxon>
    </lineage>
</organism>
<sequence>MARYGHLVGWILAAAGLGAIAALQSDSLAGFGLLDRSKRYNSGTGPWALADPSLEAARATENQAYYPDCRAARAAGAAPIGIGEPGYRPALDGDSHGVACEPYPRRRW</sequence>
<comment type="caution">
    <text evidence="2">The sequence shown here is derived from an EMBL/GenBank/DDBJ whole genome shotgun (WGS) entry which is preliminary data.</text>
</comment>
<keyword evidence="3" id="KW-1185">Reference proteome</keyword>
<accession>A0ABW9UYL6</accession>